<evidence type="ECO:0000256" key="1">
    <source>
        <dbReference type="ARBA" id="ARBA00004651"/>
    </source>
</evidence>
<dbReference type="SUPFAM" id="SSF103481">
    <property type="entry name" value="Multidrug resistance efflux transporter EmrE"/>
    <property type="match status" value="2"/>
</dbReference>
<evidence type="ECO:0000256" key="4">
    <source>
        <dbReference type="ARBA" id="ARBA00022692"/>
    </source>
</evidence>
<feature type="transmembrane region" description="Helical" evidence="8">
    <location>
        <begin position="220"/>
        <end position="238"/>
    </location>
</feature>
<dbReference type="RefSeq" id="WP_369187717.1">
    <property type="nucleotide sequence ID" value="NZ_CP163431.1"/>
</dbReference>
<feature type="domain" description="EamA" evidence="9">
    <location>
        <begin position="23"/>
        <end position="152"/>
    </location>
</feature>
<evidence type="ECO:0000256" key="8">
    <source>
        <dbReference type="SAM" id="Phobius"/>
    </source>
</evidence>
<organism evidence="10">
    <name type="scientific">Streptomyces sp. R08</name>
    <dbReference type="NCBI Taxonomy" id="3238624"/>
    <lineage>
        <taxon>Bacteria</taxon>
        <taxon>Bacillati</taxon>
        <taxon>Actinomycetota</taxon>
        <taxon>Actinomycetes</taxon>
        <taxon>Kitasatosporales</taxon>
        <taxon>Streptomycetaceae</taxon>
        <taxon>Streptomyces</taxon>
    </lineage>
</organism>
<sequence>MNDRFRLRPAREDASHSRLRLTAVVGLLLVTAVWGATFLVVKDATEGMPVFDFLTWRFALAALVMAAIRPSVLRRIDRGTLARGAGAGFLLGMSYILQTLGLQHTSAAVSGFLTGLFVVITPLLAWALFRQHLSLTAWAAALTATAGLALITLSGVSFGSGEALTLMCALFFALHLLALGRWSPGRDAYALTVVQLTTASLMCLIGAAPHGVRPPQSGSTWMAVLVTAVLASAFAYMVQTWAQKHVTATQAAVVLTMEPVFAGLFAVVVGGERLTVSTLVGGALVVAAMFLIEVPGSPSEKSAEAESESESAGSERAEASEGSERSGEPSPQSKPALWAKETS</sequence>
<evidence type="ECO:0000256" key="5">
    <source>
        <dbReference type="ARBA" id="ARBA00022989"/>
    </source>
</evidence>
<feature type="transmembrane region" description="Helical" evidence="8">
    <location>
        <begin position="80"/>
        <end position="97"/>
    </location>
</feature>
<keyword evidence="4 8" id="KW-0812">Transmembrane</keyword>
<dbReference type="InterPro" id="IPR051258">
    <property type="entry name" value="Diverse_Substrate_Transporter"/>
</dbReference>
<evidence type="ECO:0000256" key="2">
    <source>
        <dbReference type="ARBA" id="ARBA00007362"/>
    </source>
</evidence>
<dbReference type="AlphaFoldDB" id="A0AB39M550"/>
<proteinExistence type="inferred from homology"/>
<evidence type="ECO:0000256" key="3">
    <source>
        <dbReference type="ARBA" id="ARBA00022475"/>
    </source>
</evidence>
<dbReference type="GO" id="GO:0005886">
    <property type="term" value="C:plasma membrane"/>
    <property type="evidence" value="ECO:0007669"/>
    <property type="project" value="UniProtKB-SubCell"/>
</dbReference>
<comment type="similarity">
    <text evidence="2">Belongs to the EamA transporter family.</text>
</comment>
<keyword evidence="3" id="KW-1003">Cell membrane</keyword>
<feature type="domain" description="EamA" evidence="9">
    <location>
        <begin position="160"/>
        <end position="292"/>
    </location>
</feature>
<evidence type="ECO:0000259" key="9">
    <source>
        <dbReference type="Pfam" id="PF00892"/>
    </source>
</evidence>
<protein>
    <submittedName>
        <fullName evidence="10">DMT family transporter</fullName>
    </submittedName>
</protein>
<feature type="compositionally biased region" description="Basic and acidic residues" evidence="7">
    <location>
        <begin position="313"/>
        <end position="327"/>
    </location>
</feature>
<feature type="transmembrane region" description="Helical" evidence="8">
    <location>
        <begin position="109"/>
        <end position="129"/>
    </location>
</feature>
<evidence type="ECO:0000313" key="10">
    <source>
        <dbReference type="EMBL" id="XDQ01288.1"/>
    </source>
</evidence>
<evidence type="ECO:0000256" key="6">
    <source>
        <dbReference type="ARBA" id="ARBA00023136"/>
    </source>
</evidence>
<dbReference type="PANTHER" id="PTHR42920:SF5">
    <property type="entry name" value="EAMA DOMAIN-CONTAINING PROTEIN"/>
    <property type="match status" value="1"/>
</dbReference>
<dbReference type="InterPro" id="IPR000620">
    <property type="entry name" value="EamA_dom"/>
</dbReference>
<dbReference type="InterPro" id="IPR037185">
    <property type="entry name" value="EmrE-like"/>
</dbReference>
<feature type="transmembrane region" description="Helical" evidence="8">
    <location>
        <begin position="274"/>
        <end position="292"/>
    </location>
</feature>
<dbReference type="EMBL" id="CP163431">
    <property type="protein sequence ID" value="XDQ01288.1"/>
    <property type="molecule type" value="Genomic_DNA"/>
</dbReference>
<name>A0AB39M550_9ACTN</name>
<reference evidence="10" key="1">
    <citation type="submission" date="2024-07" db="EMBL/GenBank/DDBJ databases">
        <authorList>
            <person name="Yu S.T."/>
        </authorList>
    </citation>
    <scope>NUCLEOTIDE SEQUENCE</scope>
    <source>
        <strain evidence="10">R08</strain>
    </source>
</reference>
<accession>A0AB39M550</accession>
<gene>
    <name evidence="10" type="ORF">AB5J58_14270</name>
</gene>
<feature type="transmembrane region" description="Helical" evidence="8">
    <location>
        <begin position="164"/>
        <end position="182"/>
    </location>
</feature>
<evidence type="ECO:0000256" key="7">
    <source>
        <dbReference type="SAM" id="MobiDB-lite"/>
    </source>
</evidence>
<feature type="transmembrane region" description="Helical" evidence="8">
    <location>
        <begin position="47"/>
        <end position="68"/>
    </location>
</feature>
<feature type="transmembrane region" description="Helical" evidence="8">
    <location>
        <begin position="136"/>
        <end position="158"/>
    </location>
</feature>
<feature type="transmembrane region" description="Helical" evidence="8">
    <location>
        <begin position="189"/>
        <end position="208"/>
    </location>
</feature>
<feature type="transmembrane region" description="Helical" evidence="8">
    <location>
        <begin position="250"/>
        <end position="268"/>
    </location>
</feature>
<dbReference type="PANTHER" id="PTHR42920">
    <property type="entry name" value="OS03G0707200 PROTEIN-RELATED"/>
    <property type="match status" value="1"/>
</dbReference>
<keyword evidence="5 8" id="KW-1133">Transmembrane helix</keyword>
<feature type="region of interest" description="Disordered" evidence="7">
    <location>
        <begin position="297"/>
        <end position="343"/>
    </location>
</feature>
<comment type="subcellular location">
    <subcellularLocation>
        <location evidence="1">Cell membrane</location>
        <topology evidence="1">Multi-pass membrane protein</topology>
    </subcellularLocation>
</comment>
<feature type="transmembrane region" description="Helical" evidence="8">
    <location>
        <begin position="21"/>
        <end position="41"/>
    </location>
</feature>
<keyword evidence="6 8" id="KW-0472">Membrane</keyword>
<dbReference type="Pfam" id="PF00892">
    <property type="entry name" value="EamA"/>
    <property type="match status" value="2"/>
</dbReference>